<sequence length="152" mass="17313">GPGGRCVWSAVGLFWVFPVVRSGGWASGPYYWRSTNNTSTEPLYCDQTFIWKGYYRLFLGFKSAQIPERCIPSYRCGTHAPMWLTEPHPTQPDEIVTRTLCNSWGDSCCYHPSHTIKIKLCHEVHNSENFYIYKFVKPSACNLAFCTGTVPS</sequence>
<dbReference type="Pfam" id="PF23283">
    <property type="entry name" value="D8C_UMOD"/>
    <property type="match status" value="1"/>
</dbReference>
<evidence type="ECO:0000313" key="6">
    <source>
        <dbReference type="Proteomes" id="UP000264800"/>
    </source>
</evidence>
<dbReference type="AlphaFoldDB" id="A0A3Q3B8K3"/>
<evidence type="ECO:0000259" key="4">
    <source>
        <dbReference type="Pfam" id="PF23283"/>
    </source>
</evidence>
<feature type="domain" description="UMOD/GP2/OIT3-like D8C" evidence="4">
    <location>
        <begin position="55"/>
        <end position="147"/>
    </location>
</feature>
<accession>A0A3Q3B8K3</accession>
<dbReference type="GeneTree" id="ENSGT00940000156038"/>
<keyword evidence="2" id="KW-1015">Disulfide bond</keyword>
<feature type="chain" id="PRO_5018764700" description="UMOD/GP2/OIT3-like D8C domain-containing protein" evidence="3">
    <location>
        <begin position="23"/>
        <end position="152"/>
    </location>
</feature>
<reference evidence="5" key="1">
    <citation type="submission" date="2025-08" db="UniProtKB">
        <authorList>
            <consortium name="Ensembl"/>
        </authorList>
    </citation>
    <scope>IDENTIFICATION</scope>
</reference>
<keyword evidence="1 3" id="KW-0732">Signal</keyword>
<organism evidence="5 6">
    <name type="scientific">Kryptolebias marmoratus</name>
    <name type="common">Mangrove killifish</name>
    <name type="synonym">Rivulus marmoratus</name>
    <dbReference type="NCBI Taxonomy" id="37003"/>
    <lineage>
        <taxon>Eukaryota</taxon>
        <taxon>Metazoa</taxon>
        <taxon>Chordata</taxon>
        <taxon>Craniata</taxon>
        <taxon>Vertebrata</taxon>
        <taxon>Euteleostomi</taxon>
        <taxon>Actinopterygii</taxon>
        <taxon>Neopterygii</taxon>
        <taxon>Teleostei</taxon>
        <taxon>Neoteleostei</taxon>
        <taxon>Acanthomorphata</taxon>
        <taxon>Ovalentaria</taxon>
        <taxon>Atherinomorphae</taxon>
        <taxon>Cyprinodontiformes</taxon>
        <taxon>Rivulidae</taxon>
        <taxon>Kryptolebias</taxon>
    </lineage>
</organism>
<dbReference type="InterPro" id="IPR057774">
    <property type="entry name" value="D8C_UMOD/GP2/OIT3-like"/>
</dbReference>
<dbReference type="OMA" id="CHEVHNS"/>
<proteinExistence type="predicted"/>
<protein>
    <recommendedName>
        <fullName evidence="4">UMOD/GP2/OIT3-like D8C domain-containing protein</fullName>
    </recommendedName>
</protein>
<evidence type="ECO:0000256" key="3">
    <source>
        <dbReference type="SAM" id="SignalP"/>
    </source>
</evidence>
<reference evidence="5" key="2">
    <citation type="submission" date="2025-09" db="UniProtKB">
        <authorList>
            <consortium name="Ensembl"/>
        </authorList>
    </citation>
    <scope>IDENTIFICATION</scope>
</reference>
<name>A0A3Q3B8K3_KRYMA</name>
<dbReference type="Ensembl" id="ENSKMAT00000025711.1">
    <property type="protein sequence ID" value="ENSKMAP00000025391.1"/>
    <property type="gene ID" value="ENSKMAG00000018812.1"/>
</dbReference>
<evidence type="ECO:0000313" key="5">
    <source>
        <dbReference type="Ensembl" id="ENSKMAP00000025391.1"/>
    </source>
</evidence>
<dbReference type="Proteomes" id="UP000264800">
    <property type="component" value="Unplaced"/>
</dbReference>
<evidence type="ECO:0000256" key="1">
    <source>
        <dbReference type="ARBA" id="ARBA00022729"/>
    </source>
</evidence>
<evidence type="ECO:0000256" key="2">
    <source>
        <dbReference type="ARBA" id="ARBA00023157"/>
    </source>
</evidence>
<feature type="signal peptide" evidence="3">
    <location>
        <begin position="1"/>
        <end position="22"/>
    </location>
</feature>
<keyword evidence="6" id="KW-1185">Reference proteome</keyword>